<evidence type="ECO:0000256" key="3">
    <source>
        <dbReference type="ARBA" id="ARBA00022643"/>
    </source>
</evidence>
<dbReference type="InterPro" id="IPR037069">
    <property type="entry name" value="AcylCoA_DH/ox_N_sf"/>
</dbReference>
<keyword evidence="18" id="KW-1185">Reference proteome</keyword>
<evidence type="ECO:0000256" key="7">
    <source>
        <dbReference type="ARBA" id="ARBA00034307"/>
    </source>
</evidence>
<keyword evidence="3" id="KW-0288">FMN</keyword>
<evidence type="ECO:0000256" key="13">
    <source>
        <dbReference type="ARBA" id="ARBA00049456"/>
    </source>
</evidence>
<evidence type="ECO:0000259" key="14">
    <source>
        <dbReference type="Pfam" id="PF02770"/>
    </source>
</evidence>
<dbReference type="InterPro" id="IPR013107">
    <property type="entry name" value="Acyl-CoA_DH_C"/>
</dbReference>
<dbReference type="InterPro" id="IPR013786">
    <property type="entry name" value="AcylCoA_DH/ox_N"/>
</dbReference>
<evidence type="ECO:0000313" key="18">
    <source>
        <dbReference type="Proteomes" id="UP001293718"/>
    </source>
</evidence>
<keyword evidence="2" id="KW-0285">Flavoprotein</keyword>
<dbReference type="CDD" id="cd00567">
    <property type="entry name" value="ACAD"/>
    <property type="match status" value="1"/>
</dbReference>
<evidence type="ECO:0000256" key="4">
    <source>
        <dbReference type="ARBA" id="ARBA00022741"/>
    </source>
</evidence>
<evidence type="ECO:0000256" key="2">
    <source>
        <dbReference type="ARBA" id="ARBA00022630"/>
    </source>
</evidence>
<evidence type="ECO:0000256" key="11">
    <source>
        <dbReference type="ARBA" id="ARBA00047859"/>
    </source>
</evidence>
<dbReference type="PANTHER" id="PTHR43884:SF12">
    <property type="entry name" value="ISOVALERYL-COA DEHYDROGENASE, MITOCHONDRIAL-RELATED"/>
    <property type="match status" value="1"/>
</dbReference>
<keyword evidence="4" id="KW-0547">Nucleotide-binding</keyword>
<gene>
    <name evidence="17" type="ORF">SM757_27125</name>
</gene>
<keyword evidence="5" id="KW-0560">Oxidoreductase</keyword>
<dbReference type="Proteomes" id="UP001293718">
    <property type="component" value="Unassembled WGS sequence"/>
</dbReference>
<dbReference type="PIRSF" id="PIRSF016578">
    <property type="entry name" value="HsaA"/>
    <property type="match status" value="1"/>
</dbReference>
<dbReference type="SUPFAM" id="SSF56645">
    <property type="entry name" value="Acyl-CoA dehydrogenase NM domain-like"/>
    <property type="match status" value="1"/>
</dbReference>
<evidence type="ECO:0000259" key="15">
    <source>
        <dbReference type="Pfam" id="PF02771"/>
    </source>
</evidence>
<dbReference type="Gene3D" id="1.10.540.10">
    <property type="entry name" value="Acyl-CoA dehydrogenase/oxidase, N-terminal domain"/>
    <property type="match status" value="1"/>
</dbReference>
<comment type="similarity">
    <text evidence="8">Belongs to the DszC flavin monooxygenase family.</text>
</comment>
<dbReference type="EMBL" id="JAXOJX010000063">
    <property type="protein sequence ID" value="MDZ5460256.1"/>
    <property type="molecule type" value="Genomic_DNA"/>
</dbReference>
<dbReference type="PANTHER" id="PTHR43884">
    <property type="entry name" value="ACYL-COA DEHYDROGENASE"/>
    <property type="match status" value="1"/>
</dbReference>
<keyword evidence="6" id="KW-0503">Monooxygenase</keyword>
<feature type="domain" description="Acyl-CoA dehydrogenase C-terminal" evidence="16">
    <location>
        <begin position="271"/>
        <end position="390"/>
    </location>
</feature>
<evidence type="ECO:0000256" key="5">
    <source>
        <dbReference type="ARBA" id="ARBA00023002"/>
    </source>
</evidence>
<evidence type="ECO:0000313" key="17">
    <source>
        <dbReference type="EMBL" id="MDZ5460256.1"/>
    </source>
</evidence>
<comment type="caution">
    <text evidence="17">The sequence shown here is derived from an EMBL/GenBank/DDBJ whole genome shotgun (WGS) entry which is preliminary data.</text>
</comment>
<dbReference type="Pfam" id="PF08028">
    <property type="entry name" value="Acyl-CoA_dh_2"/>
    <property type="match status" value="1"/>
</dbReference>
<comment type="catalytic activity">
    <reaction evidence="11">
        <text>dibenzothiophene + FMNH2 + O2 = dibenzothiophene 5-oxide + FMN + H2O + H(+)</text>
        <dbReference type="Rhea" id="RHEA:49076"/>
        <dbReference type="ChEBI" id="CHEBI:15377"/>
        <dbReference type="ChEBI" id="CHEBI:15378"/>
        <dbReference type="ChEBI" id="CHEBI:15379"/>
        <dbReference type="ChEBI" id="CHEBI:23681"/>
        <dbReference type="ChEBI" id="CHEBI:23683"/>
        <dbReference type="ChEBI" id="CHEBI:57618"/>
        <dbReference type="ChEBI" id="CHEBI:58210"/>
    </reaction>
</comment>
<evidence type="ECO:0000259" key="16">
    <source>
        <dbReference type="Pfam" id="PF08028"/>
    </source>
</evidence>
<feature type="domain" description="Acyl-CoA dehydrogenase/oxidase N-terminal" evidence="15">
    <location>
        <begin position="24"/>
        <end position="106"/>
    </location>
</feature>
<feature type="domain" description="Acyl-CoA oxidase/dehydrogenase middle" evidence="14">
    <location>
        <begin position="160"/>
        <end position="244"/>
    </location>
</feature>
<protein>
    <recommendedName>
        <fullName evidence="10">Dibenzothiophene monooxygenase</fullName>
        <ecNumber evidence="9">1.14.14.21</ecNumber>
    </recommendedName>
</protein>
<evidence type="ECO:0000256" key="6">
    <source>
        <dbReference type="ARBA" id="ARBA00023033"/>
    </source>
</evidence>
<name>A0ABU5IMX6_9BURK</name>
<accession>A0ABU5IMX6</accession>
<evidence type="ECO:0000256" key="8">
    <source>
        <dbReference type="ARBA" id="ARBA00034317"/>
    </source>
</evidence>
<comment type="catalytic activity">
    <reaction evidence="13">
        <text>dibenzothiophene + 2 FMNH2 + 2 O2 = dibenzothiophene 5,5-dioxide + 2 FMN + 2 H2O + 2 H(+)</text>
        <dbReference type="Rhea" id="RHEA:49072"/>
        <dbReference type="ChEBI" id="CHEBI:15377"/>
        <dbReference type="ChEBI" id="CHEBI:15378"/>
        <dbReference type="ChEBI" id="CHEBI:15379"/>
        <dbReference type="ChEBI" id="CHEBI:23681"/>
        <dbReference type="ChEBI" id="CHEBI:57618"/>
        <dbReference type="ChEBI" id="CHEBI:58210"/>
        <dbReference type="ChEBI" id="CHEBI:90356"/>
        <dbReference type="EC" id="1.14.14.21"/>
    </reaction>
</comment>
<evidence type="ECO:0000256" key="9">
    <source>
        <dbReference type="ARBA" id="ARBA00034328"/>
    </source>
</evidence>
<dbReference type="EC" id="1.14.14.21" evidence="9"/>
<evidence type="ECO:0000256" key="1">
    <source>
        <dbReference type="ARBA" id="ARBA00004496"/>
    </source>
</evidence>
<dbReference type="Pfam" id="PF02770">
    <property type="entry name" value="Acyl-CoA_dh_M"/>
    <property type="match status" value="1"/>
</dbReference>
<dbReference type="InterPro" id="IPR046373">
    <property type="entry name" value="Acyl-CoA_Oxase/DH_mid-dom_sf"/>
</dbReference>
<dbReference type="SUPFAM" id="SSF47203">
    <property type="entry name" value="Acyl-CoA dehydrogenase C-terminal domain-like"/>
    <property type="match status" value="1"/>
</dbReference>
<dbReference type="InterPro" id="IPR006091">
    <property type="entry name" value="Acyl-CoA_Oxase/DH_mid-dom"/>
</dbReference>
<dbReference type="RefSeq" id="WP_322467771.1">
    <property type="nucleotide sequence ID" value="NZ_JAXOJX010000063.1"/>
</dbReference>
<dbReference type="Gene3D" id="2.40.110.10">
    <property type="entry name" value="Butyryl-CoA Dehydrogenase, subunit A, domain 2"/>
    <property type="match status" value="1"/>
</dbReference>
<proteinExistence type="inferred from homology"/>
<reference evidence="17 18" key="1">
    <citation type="submission" date="2023-11" db="EMBL/GenBank/DDBJ databases">
        <title>Draft genome of Azohydromonas lata strain H1 (DSM1123), a polyhydroxyalkanoate producer.</title>
        <authorList>
            <person name="Traversa D."/>
            <person name="D'Addabbo P."/>
            <person name="Pazzani C."/>
            <person name="Manzari C."/>
            <person name="Chiara M."/>
            <person name="Scrascia M."/>
        </authorList>
    </citation>
    <scope>NUCLEOTIDE SEQUENCE [LARGE SCALE GENOMIC DNA]</scope>
    <source>
        <strain evidence="17 18">H1</strain>
    </source>
</reference>
<comment type="subcellular location">
    <subcellularLocation>
        <location evidence="1">Cytoplasm</location>
    </subcellularLocation>
</comment>
<dbReference type="Gene3D" id="1.20.140.10">
    <property type="entry name" value="Butyryl-CoA Dehydrogenase, subunit A, domain 3"/>
    <property type="match status" value="1"/>
</dbReference>
<comment type="catalytic activity">
    <reaction evidence="12">
        <text>dibenzothiophene 5-oxide + FMNH2 + O2 = dibenzothiophene 5,5-dioxide + FMN + H2O + H(+)</text>
        <dbReference type="Rhea" id="RHEA:49080"/>
        <dbReference type="ChEBI" id="CHEBI:15377"/>
        <dbReference type="ChEBI" id="CHEBI:15378"/>
        <dbReference type="ChEBI" id="CHEBI:15379"/>
        <dbReference type="ChEBI" id="CHEBI:23683"/>
        <dbReference type="ChEBI" id="CHEBI:57618"/>
        <dbReference type="ChEBI" id="CHEBI:58210"/>
        <dbReference type="ChEBI" id="CHEBI:90356"/>
    </reaction>
</comment>
<dbReference type="InterPro" id="IPR036250">
    <property type="entry name" value="AcylCo_DH-like_C"/>
</dbReference>
<dbReference type="Pfam" id="PF02771">
    <property type="entry name" value="Acyl-CoA_dh_N"/>
    <property type="match status" value="1"/>
</dbReference>
<sequence length="421" mass="44996">MDTSRSAADDAHIAGDASRLTPAQRAWVAQAAELGPRFAARAPAHDAQASFPRENFRDLHAAGLLSLAVDPRHGGAGADLLGCGLVAAELGRWCGATALCFSLHVSNTLWSGLVGDSLSMTGAQRAVHEAARARHESAIAREGQVWAQTISEGGAADAGKAPWSTVARRVEGGYVVSGRKVFASMAGEADVHGLLCTLQRPAATQADALFLAVPSDAPGLRVSGEWNPLGMRGTVSRTLEFHDVFVPDGDRVLPEGLYCQAAARWPAMFLMTSPPYLGLAQAAHDFTVRYLCGEVPGLPPVQRRMYPTKQFAVAQMRLKLEQMRALLLACLAEAGPDPDRHARLRLLAAQHTVVEQSAEICQLALRTCGGQALTKNLPLERLLRDARCGAVMLPWTAELCLDQLGRDSLYWAGEDEEAIDG</sequence>
<dbReference type="InterPro" id="IPR009100">
    <property type="entry name" value="AcylCoA_DH/oxidase_NM_dom_sf"/>
</dbReference>
<comment type="pathway">
    <text evidence="7">Sulfur metabolism; dibenzothiophene degradation.</text>
</comment>
<evidence type="ECO:0000256" key="12">
    <source>
        <dbReference type="ARBA" id="ARBA00048445"/>
    </source>
</evidence>
<organism evidence="17 18">
    <name type="scientific">Azohydromonas lata</name>
    <dbReference type="NCBI Taxonomy" id="45677"/>
    <lineage>
        <taxon>Bacteria</taxon>
        <taxon>Pseudomonadati</taxon>
        <taxon>Pseudomonadota</taxon>
        <taxon>Betaproteobacteria</taxon>
        <taxon>Burkholderiales</taxon>
        <taxon>Sphaerotilaceae</taxon>
        <taxon>Azohydromonas</taxon>
    </lineage>
</organism>
<evidence type="ECO:0000256" key="10">
    <source>
        <dbReference type="ARBA" id="ARBA00034345"/>
    </source>
</evidence>